<accession>A0A8S5LHA0</accession>
<dbReference type="EMBL" id="BK014719">
    <property type="protein sequence ID" value="DAD69374.1"/>
    <property type="molecule type" value="Genomic_DNA"/>
</dbReference>
<sequence>MEAALTEPVKCLATRTEDTVGPAGRPVPAETLRVTFPGILTEKYVRYEREETHAETDASYVLVTGKPIQLPEGTLVTVQEGPAKAVCHVAARHVLDPYKNEYELMRGGDV</sequence>
<organism evidence="1">
    <name type="scientific">Siphoviridae sp. ctxS04</name>
    <dbReference type="NCBI Taxonomy" id="2823610"/>
    <lineage>
        <taxon>Viruses</taxon>
        <taxon>Duplodnaviria</taxon>
        <taxon>Heunggongvirae</taxon>
        <taxon>Uroviricota</taxon>
        <taxon>Caudoviricetes</taxon>
    </lineage>
</organism>
<reference evidence="1" key="1">
    <citation type="journal article" date="2021" name="Proc. Natl. Acad. Sci. U.S.A.">
        <title>A Catalog of Tens of Thousands of Viruses from Human Metagenomes Reveals Hidden Associations with Chronic Diseases.</title>
        <authorList>
            <person name="Tisza M.J."/>
            <person name="Buck C.B."/>
        </authorList>
    </citation>
    <scope>NUCLEOTIDE SEQUENCE</scope>
    <source>
        <strain evidence="1">CtxS04</strain>
    </source>
</reference>
<protein>
    <submittedName>
        <fullName evidence="1">Uncharacterized protein</fullName>
    </submittedName>
</protein>
<name>A0A8S5LHA0_9CAUD</name>
<evidence type="ECO:0000313" key="1">
    <source>
        <dbReference type="EMBL" id="DAD69374.1"/>
    </source>
</evidence>
<proteinExistence type="predicted"/>